<dbReference type="GO" id="GO:0006412">
    <property type="term" value="P:translation"/>
    <property type="evidence" value="ECO:0007669"/>
    <property type="project" value="UniProtKB-KW"/>
</dbReference>
<dbReference type="Gene3D" id="1.10.132.20">
    <property type="entry name" value="Ribosome-recycling factor"/>
    <property type="match status" value="1"/>
</dbReference>
<evidence type="ECO:0000256" key="3">
    <source>
        <dbReference type="ARBA" id="ARBA00024909"/>
    </source>
</evidence>
<reference evidence="6 7" key="1">
    <citation type="journal article" date="2016" name="Mol. Biol. Evol.">
        <title>Comparative Genomics of Early-Diverging Mushroom-Forming Fungi Provides Insights into the Origins of Lignocellulose Decay Capabilities.</title>
        <authorList>
            <person name="Nagy L.G."/>
            <person name="Riley R."/>
            <person name="Tritt A."/>
            <person name="Adam C."/>
            <person name="Daum C."/>
            <person name="Floudas D."/>
            <person name="Sun H."/>
            <person name="Yadav J.S."/>
            <person name="Pangilinan J."/>
            <person name="Larsson K.H."/>
            <person name="Matsuura K."/>
            <person name="Barry K."/>
            <person name="Labutti K."/>
            <person name="Kuo R."/>
            <person name="Ohm R.A."/>
            <person name="Bhattacharya S.S."/>
            <person name="Shirouzu T."/>
            <person name="Yoshinaga Y."/>
            <person name="Martin F.M."/>
            <person name="Grigoriev I.V."/>
            <person name="Hibbett D.S."/>
        </authorList>
    </citation>
    <scope>NUCLEOTIDE SEQUENCE [LARGE SCALE GENOMIC DNA]</scope>
    <source>
        <strain evidence="6 7">TUFC12733</strain>
    </source>
</reference>
<evidence type="ECO:0000256" key="1">
    <source>
        <dbReference type="ARBA" id="ARBA00005912"/>
    </source>
</evidence>
<evidence type="ECO:0000256" key="4">
    <source>
        <dbReference type="SAM" id="MobiDB-lite"/>
    </source>
</evidence>
<dbReference type="InterPro" id="IPR002661">
    <property type="entry name" value="Ribosome_recyc_fac"/>
</dbReference>
<dbReference type="Gene3D" id="3.30.1360.40">
    <property type="match status" value="1"/>
</dbReference>
<dbReference type="InterPro" id="IPR036191">
    <property type="entry name" value="RRF_sf"/>
</dbReference>
<keyword evidence="7" id="KW-1185">Reference proteome</keyword>
<evidence type="ECO:0000259" key="5">
    <source>
        <dbReference type="Pfam" id="PF01765"/>
    </source>
</evidence>
<proteinExistence type="inferred from homology"/>
<dbReference type="PANTHER" id="PTHR20982">
    <property type="entry name" value="RIBOSOME RECYCLING FACTOR"/>
    <property type="match status" value="1"/>
</dbReference>
<dbReference type="GO" id="GO:0005739">
    <property type="term" value="C:mitochondrion"/>
    <property type="evidence" value="ECO:0007669"/>
    <property type="project" value="TreeGrafter"/>
</dbReference>
<protein>
    <submittedName>
        <fullName evidence="6">Ribosome recycling factor</fullName>
    </submittedName>
</protein>
<dbReference type="Pfam" id="PF01765">
    <property type="entry name" value="RRF"/>
    <property type="match status" value="1"/>
</dbReference>
<organism evidence="6 7">
    <name type="scientific">Calocera viscosa (strain TUFC12733)</name>
    <dbReference type="NCBI Taxonomy" id="1330018"/>
    <lineage>
        <taxon>Eukaryota</taxon>
        <taxon>Fungi</taxon>
        <taxon>Dikarya</taxon>
        <taxon>Basidiomycota</taxon>
        <taxon>Agaricomycotina</taxon>
        <taxon>Dacrymycetes</taxon>
        <taxon>Dacrymycetales</taxon>
        <taxon>Dacrymycetaceae</taxon>
        <taxon>Calocera</taxon>
    </lineage>
</organism>
<dbReference type="Proteomes" id="UP000076738">
    <property type="component" value="Unassembled WGS sequence"/>
</dbReference>
<dbReference type="SUPFAM" id="SSF55194">
    <property type="entry name" value="Ribosome recycling factor, RRF"/>
    <property type="match status" value="1"/>
</dbReference>
<feature type="domain" description="Ribosome recycling factor" evidence="5">
    <location>
        <begin position="129"/>
        <end position="283"/>
    </location>
</feature>
<evidence type="ECO:0000313" key="6">
    <source>
        <dbReference type="EMBL" id="KZO98567.1"/>
    </source>
</evidence>
<dbReference type="EMBL" id="KV417275">
    <property type="protein sequence ID" value="KZO98567.1"/>
    <property type="molecule type" value="Genomic_DNA"/>
</dbReference>
<dbReference type="OrthoDB" id="407355at2759"/>
<feature type="region of interest" description="Disordered" evidence="4">
    <location>
        <begin position="31"/>
        <end position="70"/>
    </location>
</feature>
<sequence>MLPVLRFTSVSSLWRPLASLRHGAPLLCLPHSARQAHPGRRHYASKSKSSKHKLPKNAPAGSSHGSDDAPVTAVISKHKHHAGEVVDELIPGTRGAESDPIAIELTKVESKMKTVVDWYKREVGNMETRGSGRVTPALLDGVRISSEGGGGGVKLEEVATVGVREGNVLVVTLFDESMMKPVKTALQSDRYAFVPQTVDQRTIRIPIPRPTAEAREELVKAARRLAEDARIKIRAAREAGNKAFKAQGISDKRDPSFDKCQKLTTDYVAEIDKIVTNVRKTLLG</sequence>
<dbReference type="PANTHER" id="PTHR20982:SF3">
    <property type="entry name" value="MITOCHONDRIAL RIBOSOME RECYCLING FACTOR PSEUDO 1"/>
    <property type="match status" value="1"/>
</dbReference>
<gene>
    <name evidence="6" type="ORF">CALVIDRAFT_535194</name>
</gene>
<dbReference type="InterPro" id="IPR023584">
    <property type="entry name" value="Ribosome_recyc_fac_dom"/>
</dbReference>
<comment type="function">
    <text evidence="3">Necessary for protein synthesis in mitochondria. Functions as a ribosome recycling factor in mitochondria.</text>
</comment>
<keyword evidence="2" id="KW-0648">Protein biosynthesis</keyword>
<dbReference type="AlphaFoldDB" id="A0A167P9Y2"/>
<accession>A0A167P9Y2</accession>
<name>A0A167P9Y2_CALVF</name>
<evidence type="ECO:0000313" key="7">
    <source>
        <dbReference type="Proteomes" id="UP000076738"/>
    </source>
</evidence>
<comment type="similarity">
    <text evidence="1">Belongs to the RRF family.</text>
</comment>
<evidence type="ECO:0000256" key="2">
    <source>
        <dbReference type="ARBA" id="ARBA00022917"/>
    </source>
</evidence>
<feature type="compositionally biased region" description="Basic residues" evidence="4">
    <location>
        <begin position="37"/>
        <end position="55"/>
    </location>
</feature>
<dbReference type="STRING" id="1330018.A0A167P9Y2"/>
<dbReference type="GO" id="GO:0043023">
    <property type="term" value="F:ribosomal large subunit binding"/>
    <property type="evidence" value="ECO:0007669"/>
    <property type="project" value="TreeGrafter"/>
</dbReference>